<dbReference type="EMBL" id="JAVXZY010000008">
    <property type="protein sequence ID" value="MDT9001365.1"/>
    <property type="molecule type" value="Genomic_DNA"/>
</dbReference>
<protein>
    <submittedName>
        <fullName evidence="7">LysE family transporter</fullName>
    </submittedName>
</protein>
<evidence type="ECO:0000256" key="2">
    <source>
        <dbReference type="ARBA" id="ARBA00022475"/>
    </source>
</evidence>
<reference evidence="7" key="1">
    <citation type="submission" date="2023-09" db="EMBL/GenBank/DDBJ databases">
        <title>Paucibacter sp. APW11 Genome sequencing and assembly.</title>
        <authorList>
            <person name="Kim I."/>
        </authorList>
    </citation>
    <scope>NUCLEOTIDE SEQUENCE</scope>
    <source>
        <strain evidence="7">APW11</strain>
    </source>
</reference>
<comment type="caution">
    <text evidence="7">The sequence shown here is derived from an EMBL/GenBank/DDBJ whole genome shotgun (WGS) entry which is preliminary data.</text>
</comment>
<keyword evidence="3 6" id="KW-0812">Transmembrane</keyword>
<dbReference type="RefSeq" id="WP_315652238.1">
    <property type="nucleotide sequence ID" value="NZ_JAVXZY010000008.1"/>
</dbReference>
<evidence type="ECO:0000256" key="5">
    <source>
        <dbReference type="ARBA" id="ARBA00023136"/>
    </source>
</evidence>
<keyword evidence="8" id="KW-1185">Reference proteome</keyword>
<feature type="transmembrane region" description="Helical" evidence="6">
    <location>
        <begin position="153"/>
        <end position="177"/>
    </location>
</feature>
<gene>
    <name evidence="7" type="ORF">RQP53_18945</name>
</gene>
<dbReference type="Pfam" id="PF01810">
    <property type="entry name" value="LysE"/>
    <property type="match status" value="1"/>
</dbReference>
<feature type="transmembrane region" description="Helical" evidence="6">
    <location>
        <begin position="12"/>
        <end position="35"/>
    </location>
</feature>
<evidence type="ECO:0000256" key="4">
    <source>
        <dbReference type="ARBA" id="ARBA00022989"/>
    </source>
</evidence>
<organism evidence="7 8">
    <name type="scientific">Roseateles aquae</name>
    <dbReference type="NCBI Taxonomy" id="3077235"/>
    <lineage>
        <taxon>Bacteria</taxon>
        <taxon>Pseudomonadati</taxon>
        <taxon>Pseudomonadota</taxon>
        <taxon>Betaproteobacteria</taxon>
        <taxon>Burkholderiales</taxon>
        <taxon>Sphaerotilaceae</taxon>
        <taxon>Roseateles</taxon>
    </lineage>
</organism>
<accession>A0ABU3PFK9</accession>
<evidence type="ECO:0000256" key="3">
    <source>
        <dbReference type="ARBA" id="ARBA00022692"/>
    </source>
</evidence>
<proteinExistence type="predicted"/>
<keyword evidence="4 6" id="KW-1133">Transmembrane helix</keyword>
<dbReference type="PANTHER" id="PTHR30086">
    <property type="entry name" value="ARGININE EXPORTER PROTEIN ARGO"/>
    <property type="match status" value="1"/>
</dbReference>
<feature type="transmembrane region" description="Helical" evidence="6">
    <location>
        <begin position="123"/>
        <end position="147"/>
    </location>
</feature>
<feature type="transmembrane region" description="Helical" evidence="6">
    <location>
        <begin position="47"/>
        <end position="66"/>
    </location>
</feature>
<dbReference type="Proteomes" id="UP001246372">
    <property type="component" value="Unassembled WGS sequence"/>
</dbReference>
<dbReference type="PANTHER" id="PTHR30086:SF20">
    <property type="entry name" value="ARGININE EXPORTER PROTEIN ARGO-RELATED"/>
    <property type="match status" value="1"/>
</dbReference>
<evidence type="ECO:0000313" key="8">
    <source>
        <dbReference type="Proteomes" id="UP001246372"/>
    </source>
</evidence>
<evidence type="ECO:0000256" key="6">
    <source>
        <dbReference type="SAM" id="Phobius"/>
    </source>
</evidence>
<name>A0ABU3PFK9_9BURK</name>
<sequence>MESITLSPIALLFGQSMLIGLSIAAPVGQIGVLAIQRTLDQGRAAGIATGLGAALADAVYGAIGAFGVSSLIAWLLGLKLWLGLFGGLFLLYLAWRTLTAPVAQGVGAAQAPASLLSQVSSTFVLTLANPSTILSFMAVFGALAGRAPAASPWAMVSGVLLGSALWWLLLAAAVGWLRDRFDARWQRGIRRCSAALLAGLGLWQLLSIALA</sequence>
<evidence type="ECO:0000256" key="1">
    <source>
        <dbReference type="ARBA" id="ARBA00004651"/>
    </source>
</evidence>
<dbReference type="InterPro" id="IPR001123">
    <property type="entry name" value="LeuE-type"/>
</dbReference>
<keyword evidence="2" id="KW-1003">Cell membrane</keyword>
<keyword evidence="5 6" id="KW-0472">Membrane</keyword>
<comment type="subcellular location">
    <subcellularLocation>
        <location evidence="1">Cell membrane</location>
        <topology evidence="1">Multi-pass membrane protein</topology>
    </subcellularLocation>
</comment>
<feature type="transmembrane region" description="Helical" evidence="6">
    <location>
        <begin position="72"/>
        <end position="95"/>
    </location>
</feature>
<evidence type="ECO:0000313" key="7">
    <source>
        <dbReference type="EMBL" id="MDT9001365.1"/>
    </source>
</evidence>